<dbReference type="EMBL" id="JACGCI010000085">
    <property type="protein sequence ID" value="KAF6747106.1"/>
    <property type="molecule type" value="Genomic_DNA"/>
</dbReference>
<organism evidence="1 2">
    <name type="scientific">Ephemerocybe angulata</name>
    <dbReference type="NCBI Taxonomy" id="980116"/>
    <lineage>
        <taxon>Eukaryota</taxon>
        <taxon>Fungi</taxon>
        <taxon>Dikarya</taxon>
        <taxon>Basidiomycota</taxon>
        <taxon>Agaricomycotina</taxon>
        <taxon>Agaricomycetes</taxon>
        <taxon>Agaricomycetidae</taxon>
        <taxon>Agaricales</taxon>
        <taxon>Agaricineae</taxon>
        <taxon>Psathyrellaceae</taxon>
        <taxon>Ephemerocybe</taxon>
    </lineage>
</organism>
<name>A0A8H6HJY5_9AGAR</name>
<comment type="caution">
    <text evidence="1">The sequence shown here is derived from an EMBL/GenBank/DDBJ whole genome shotgun (WGS) entry which is preliminary data.</text>
</comment>
<keyword evidence="2" id="KW-1185">Reference proteome</keyword>
<proteinExistence type="predicted"/>
<sequence length="103" mass="11426">MEPYAYPYTYHYSAASASHTLELTIKISDEHENSGGALSINFIGLQEKGMWPWKKSVMQEEGGGSAAMRMFEQLDGWLDKTSGGTVDALLMGMVFYEMGYSPV</sequence>
<reference evidence="1 2" key="1">
    <citation type="submission" date="2020-07" db="EMBL/GenBank/DDBJ databases">
        <title>Comparative genomics of pyrophilous fungi reveals a link between fire events and developmental genes.</title>
        <authorList>
            <consortium name="DOE Joint Genome Institute"/>
            <person name="Steindorff A.S."/>
            <person name="Carver A."/>
            <person name="Calhoun S."/>
            <person name="Stillman K."/>
            <person name="Liu H."/>
            <person name="Lipzen A."/>
            <person name="Pangilinan J."/>
            <person name="Labutti K."/>
            <person name="Bruns T.D."/>
            <person name="Grigoriev I.V."/>
        </authorList>
    </citation>
    <scope>NUCLEOTIDE SEQUENCE [LARGE SCALE GENOMIC DNA]</scope>
    <source>
        <strain evidence="1 2">CBS 144469</strain>
    </source>
</reference>
<dbReference type="AlphaFoldDB" id="A0A8H6HJY5"/>
<evidence type="ECO:0000313" key="2">
    <source>
        <dbReference type="Proteomes" id="UP000521943"/>
    </source>
</evidence>
<protein>
    <submittedName>
        <fullName evidence="1">Uncharacterized protein</fullName>
    </submittedName>
</protein>
<evidence type="ECO:0000313" key="1">
    <source>
        <dbReference type="EMBL" id="KAF6747106.1"/>
    </source>
</evidence>
<accession>A0A8H6HJY5</accession>
<dbReference type="OrthoDB" id="76293at2759"/>
<gene>
    <name evidence="1" type="ORF">DFP72DRAFT_1075751</name>
</gene>
<dbReference type="Proteomes" id="UP000521943">
    <property type="component" value="Unassembled WGS sequence"/>
</dbReference>